<evidence type="ECO:0000313" key="3">
    <source>
        <dbReference type="Proteomes" id="UP000620104"/>
    </source>
</evidence>
<dbReference type="AlphaFoldDB" id="A0A8H3TX06"/>
<name>A0A8H3TX06_9TREE</name>
<proteinExistence type="predicted"/>
<dbReference type="Proteomes" id="UP000620104">
    <property type="component" value="Unassembled WGS sequence"/>
</dbReference>
<organism evidence="2 3">
    <name type="scientific">Naganishia liquefaciens</name>
    <dbReference type="NCBI Taxonomy" id="104408"/>
    <lineage>
        <taxon>Eukaryota</taxon>
        <taxon>Fungi</taxon>
        <taxon>Dikarya</taxon>
        <taxon>Basidiomycota</taxon>
        <taxon>Agaricomycotina</taxon>
        <taxon>Tremellomycetes</taxon>
        <taxon>Filobasidiales</taxon>
        <taxon>Filobasidiaceae</taxon>
        <taxon>Naganishia</taxon>
    </lineage>
</organism>
<feature type="compositionally biased region" description="Polar residues" evidence="1">
    <location>
        <begin position="1"/>
        <end position="17"/>
    </location>
</feature>
<sequence>MVSGSSIAGKKQTTSATAHADGEEELSPQAAQPERPIRLPYFQHKTYVQMVEAGRHKGREFVFGKPLAIEKQLLQEALNRAVQAVETGSDCLSRIDFEQGEETFPEEDSLVWKSTRQLGKQETLLHDTYEALQSVLWNAQGIVYDVGRIQDLHAKMLDHWEVDREAQMTDTQREAKDSVLDGTSELMDIFTQMDDTYTAGESETKTDEHFETKIPSQAHAAISAVQTREDPIANSSLFRFYRPRSQSEEAGKPSISTVGASSLVDLTFRSRSKTKN</sequence>
<comment type="caution">
    <text evidence="2">The sequence shown here is derived from an EMBL/GenBank/DDBJ whole genome shotgun (WGS) entry which is preliminary data.</text>
</comment>
<gene>
    <name evidence="2" type="ORF">NliqN6_5177</name>
</gene>
<accession>A0A8H3TX06</accession>
<evidence type="ECO:0000256" key="1">
    <source>
        <dbReference type="SAM" id="MobiDB-lite"/>
    </source>
</evidence>
<reference evidence="2" key="1">
    <citation type="submission" date="2020-07" db="EMBL/GenBank/DDBJ databases">
        <title>Draft Genome Sequence of a Deep-Sea Yeast, Naganishia (Cryptococcus) liquefaciens strain N6.</title>
        <authorList>
            <person name="Han Y.W."/>
            <person name="Kajitani R."/>
            <person name="Morimoto H."/>
            <person name="Parhat M."/>
            <person name="Tsubouchi H."/>
            <person name="Bakenova O."/>
            <person name="Ogata M."/>
            <person name="Argunhan B."/>
            <person name="Aoki R."/>
            <person name="Kajiwara S."/>
            <person name="Itoh T."/>
            <person name="Iwasaki H."/>
        </authorList>
    </citation>
    <scope>NUCLEOTIDE SEQUENCE</scope>
    <source>
        <strain evidence="2">N6</strain>
    </source>
</reference>
<evidence type="ECO:0000313" key="2">
    <source>
        <dbReference type="EMBL" id="GHJ88775.1"/>
    </source>
</evidence>
<dbReference type="EMBL" id="BLZA01000032">
    <property type="protein sequence ID" value="GHJ88775.1"/>
    <property type="molecule type" value="Genomic_DNA"/>
</dbReference>
<feature type="region of interest" description="Disordered" evidence="1">
    <location>
        <begin position="1"/>
        <end position="35"/>
    </location>
</feature>
<protein>
    <submittedName>
        <fullName evidence="2">Uncharacterized protein</fullName>
    </submittedName>
</protein>
<keyword evidence="3" id="KW-1185">Reference proteome</keyword>